<keyword evidence="2" id="KW-1185">Reference proteome</keyword>
<gene>
    <name evidence="1" type="ORF">HMPREF1991_02849</name>
</gene>
<name>A0A069QER9_HOYLO</name>
<dbReference type="Proteomes" id="UP000027442">
    <property type="component" value="Unassembled WGS sequence"/>
</dbReference>
<dbReference type="EMBL" id="JNGW01000121">
    <property type="protein sequence ID" value="KDR51137.1"/>
    <property type="molecule type" value="Genomic_DNA"/>
</dbReference>
<dbReference type="RefSeq" id="WP_009236767.1">
    <property type="nucleotide sequence ID" value="NZ_KB899213.1"/>
</dbReference>
<sequence>MLQRDYIQRLIREFMEALRRTLEKDEITVRRETIRRLYEQYLGPYNLYHFATIDEVMMGMQSYPEEERLDRLAMLAELYYAEADTEASVEDRETMLQKAFNLFDYIERNTSVYSLERREKMAELVKKLSK</sequence>
<evidence type="ECO:0000313" key="2">
    <source>
        <dbReference type="Proteomes" id="UP000027442"/>
    </source>
</evidence>
<organism evidence="1 2">
    <name type="scientific">Hoylesella loescheii DSM 19665 = JCM 12249 = ATCC 15930</name>
    <dbReference type="NCBI Taxonomy" id="1122985"/>
    <lineage>
        <taxon>Bacteria</taxon>
        <taxon>Pseudomonadati</taxon>
        <taxon>Bacteroidota</taxon>
        <taxon>Bacteroidia</taxon>
        <taxon>Bacteroidales</taxon>
        <taxon>Prevotellaceae</taxon>
        <taxon>Hoylesella</taxon>
    </lineage>
</organism>
<comment type="caution">
    <text evidence="1">The sequence shown here is derived from an EMBL/GenBank/DDBJ whole genome shotgun (WGS) entry which is preliminary data.</text>
</comment>
<dbReference type="eggNOG" id="ENOG50341JH">
    <property type="taxonomic scope" value="Bacteria"/>
</dbReference>
<accession>A0A069QER9</accession>
<reference evidence="1 2" key="1">
    <citation type="submission" date="2013-08" db="EMBL/GenBank/DDBJ databases">
        <authorList>
            <person name="Weinstock G."/>
            <person name="Sodergren E."/>
            <person name="Wylie T."/>
            <person name="Fulton L."/>
            <person name="Fulton R."/>
            <person name="Fronick C."/>
            <person name="O'Laughlin M."/>
            <person name="Godfrey J."/>
            <person name="Miner T."/>
            <person name="Herter B."/>
            <person name="Appelbaum E."/>
            <person name="Cordes M."/>
            <person name="Lek S."/>
            <person name="Wollam A."/>
            <person name="Pepin K.H."/>
            <person name="Palsikar V.B."/>
            <person name="Mitreva M."/>
            <person name="Wilson R.K."/>
        </authorList>
    </citation>
    <scope>NUCLEOTIDE SEQUENCE [LARGE SCALE GENOMIC DNA]</scope>
    <source>
        <strain evidence="1 2">ATCC 15930</strain>
    </source>
</reference>
<protein>
    <submittedName>
        <fullName evidence="1">Uncharacterized protein</fullName>
    </submittedName>
</protein>
<dbReference type="HOGENOM" id="CLU_156372_0_0_10"/>
<proteinExistence type="predicted"/>
<evidence type="ECO:0000313" key="1">
    <source>
        <dbReference type="EMBL" id="KDR51137.1"/>
    </source>
</evidence>
<dbReference type="AlphaFoldDB" id="A0A069QER9"/>
<dbReference type="PATRIC" id="fig|1122985.7.peg.2944"/>